<dbReference type="AlphaFoldDB" id="A0A2S2F887"/>
<sequence length="130" mass="15042">MNLNLSLESFLNENLLNDWGNFSMDSLPYDVHSFIESEARAYCGINHMVSSQDIVQHWGNGEKFHEWRAEKSKFANEVNLMFLVGKVSALQQVWRMNQIQNHGKEPSQVEKIDSKQFAQDILDYAMDTGE</sequence>
<protein>
    <submittedName>
        <fullName evidence="1">Uncharacterized protein</fullName>
    </submittedName>
</protein>
<dbReference type="EMBL" id="CP029389">
    <property type="protein sequence ID" value="AWL27159.1"/>
    <property type="molecule type" value="Genomic_DNA"/>
</dbReference>
<organism evidence="1 2">
    <name type="scientific">Acinetobacter defluvii</name>
    <dbReference type="NCBI Taxonomy" id="1871111"/>
    <lineage>
        <taxon>Bacteria</taxon>
        <taxon>Pseudomonadati</taxon>
        <taxon>Pseudomonadota</taxon>
        <taxon>Gammaproteobacteria</taxon>
        <taxon>Moraxellales</taxon>
        <taxon>Moraxellaceae</taxon>
        <taxon>Acinetobacter</taxon>
    </lineage>
</organism>
<dbReference type="STRING" id="1871111.GCA_001704615_00892"/>
<geneLocation type="plasmid" evidence="1 2">
    <name>p1_010030</name>
</geneLocation>
<keyword evidence="1" id="KW-0614">Plasmid</keyword>
<accession>A0A2S2F887</accession>
<dbReference type="OrthoDB" id="9835529at2"/>
<dbReference type="KEGG" id="adv:DJ533_00300"/>
<name>A0A2S2F887_9GAMM</name>
<dbReference type="Proteomes" id="UP000245977">
    <property type="component" value="Plasmid p1_010030"/>
</dbReference>
<evidence type="ECO:0000313" key="2">
    <source>
        <dbReference type="Proteomes" id="UP000245977"/>
    </source>
</evidence>
<dbReference type="RefSeq" id="WP_065994773.1">
    <property type="nucleotide sequence ID" value="NZ_CP029389.2"/>
</dbReference>
<gene>
    <name evidence="1" type="ORF">DJ533_00300</name>
</gene>
<evidence type="ECO:0000313" key="1">
    <source>
        <dbReference type="EMBL" id="AWL27159.1"/>
    </source>
</evidence>
<proteinExistence type="predicted"/>
<reference evidence="1" key="1">
    <citation type="submission" date="2019-08" db="EMBL/GenBank/DDBJ databases">
        <title>The complete genome of Acinetobacter defluvii strain WCHAD010030.</title>
        <authorList>
            <person name="Hu Y."/>
            <person name="Qin J."/>
            <person name="Feng Y."/>
            <person name="Zong Z."/>
        </authorList>
    </citation>
    <scope>NUCLEOTIDE SEQUENCE</scope>
    <source>
        <strain evidence="1">WCHA30</strain>
        <plasmid evidence="1">p1_010030</plasmid>
    </source>
</reference>
<keyword evidence="2" id="KW-1185">Reference proteome</keyword>